<gene>
    <name evidence="1" type="ORF">HYC85_003280</name>
</gene>
<name>A0A7J7IBZ6_CAMSI</name>
<proteinExistence type="predicted"/>
<organism evidence="1 2">
    <name type="scientific">Camellia sinensis</name>
    <name type="common">Tea plant</name>
    <name type="synonym">Thea sinensis</name>
    <dbReference type="NCBI Taxonomy" id="4442"/>
    <lineage>
        <taxon>Eukaryota</taxon>
        <taxon>Viridiplantae</taxon>
        <taxon>Streptophyta</taxon>
        <taxon>Embryophyta</taxon>
        <taxon>Tracheophyta</taxon>
        <taxon>Spermatophyta</taxon>
        <taxon>Magnoliopsida</taxon>
        <taxon>eudicotyledons</taxon>
        <taxon>Gunneridae</taxon>
        <taxon>Pentapetalae</taxon>
        <taxon>asterids</taxon>
        <taxon>Ericales</taxon>
        <taxon>Theaceae</taxon>
        <taxon>Camellia</taxon>
    </lineage>
</organism>
<dbReference type="AlphaFoldDB" id="A0A7J7IBZ6"/>
<accession>A0A7J7IBZ6</accession>
<evidence type="ECO:0000313" key="1">
    <source>
        <dbReference type="EMBL" id="KAF5962071.1"/>
    </source>
</evidence>
<protein>
    <submittedName>
        <fullName evidence="1">Uncharacterized protein</fullName>
    </submittedName>
</protein>
<keyword evidence="2" id="KW-1185">Reference proteome</keyword>
<sequence length="183" mass="20931">MYKVVVPKLEPHNLKGAGSFNYHGMQYSTTMPNDLDIHKDFIHTNKLESSGLSLKDIVEQRRMSRTTRCSFCARSILEDPELKNVVKAYSIAIHLQSIKSLLLIYKAPSHWHFLVTQVVPEYPSPCGWPYWHHIISNSDEGLSSGNPYWRESSSKISYWGYESSLSRGIETSKYLSSIDMAKS</sequence>
<dbReference type="EMBL" id="JACBKZ010000001">
    <property type="protein sequence ID" value="KAF5962071.1"/>
    <property type="molecule type" value="Genomic_DNA"/>
</dbReference>
<dbReference type="Proteomes" id="UP000593564">
    <property type="component" value="Unassembled WGS sequence"/>
</dbReference>
<reference evidence="1 2" key="2">
    <citation type="submission" date="2020-07" db="EMBL/GenBank/DDBJ databases">
        <title>Genome assembly of wild tea tree DASZ reveals pedigree and selection history of tea varieties.</title>
        <authorList>
            <person name="Zhang W."/>
        </authorList>
    </citation>
    <scope>NUCLEOTIDE SEQUENCE [LARGE SCALE GENOMIC DNA]</scope>
    <source>
        <strain evidence="2">cv. G240</strain>
        <tissue evidence="1">Leaf</tissue>
    </source>
</reference>
<comment type="caution">
    <text evidence="1">The sequence shown here is derived from an EMBL/GenBank/DDBJ whole genome shotgun (WGS) entry which is preliminary data.</text>
</comment>
<reference evidence="2" key="1">
    <citation type="journal article" date="2020" name="Nat. Commun.">
        <title>Genome assembly of wild tea tree DASZ reveals pedigree and selection history of tea varieties.</title>
        <authorList>
            <person name="Zhang W."/>
            <person name="Zhang Y."/>
            <person name="Qiu H."/>
            <person name="Guo Y."/>
            <person name="Wan H."/>
            <person name="Zhang X."/>
            <person name="Scossa F."/>
            <person name="Alseekh S."/>
            <person name="Zhang Q."/>
            <person name="Wang P."/>
            <person name="Xu L."/>
            <person name="Schmidt M.H."/>
            <person name="Jia X."/>
            <person name="Li D."/>
            <person name="Zhu A."/>
            <person name="Guo F."/>
            <person name="Chen W."/>
            <person name="Ni D."/>
            <person name="Usadel B."/>
            <person name="Fernie A.R."/>
            <person name="Wen W."/>
        </authorList>
    </citation>
    <scope>NUCLEOTIDE SEQUENCE [LARGE SCALE GENOMIC DNA]</scope>
    <source>
        <strain evidence="2">cv. G240</strain>
    </source>
</reference>
<evidence type="ECO:0000313" key="2">
    <source>
        <dbReference type="Proteomes" id="UP000593564"/>
    </source>
</evidence>